<proteinExistence type="predicted"/>
<evidence type="ECO:0000256" key="1">
    <source>
        <dbReference type="SAM" id="Phobius"/>
    </source>
</evidence>
<dbReference type="OrthoDB" id="8480163at2"/>
<evidence type="ECO:0000313" key="3">
    <source>
        <dbReference type="Proteomes" id="UP000241808"/>
    </source>
</evidence>
<organism evidence="2 3">
    <name type="scientific">Phreatobacter oligotrophus</name>
    <dbReference type="NCBI Taxonomy" id="1122261"/>
    <lineage>
        <taxon>Bacteria</taxon>
        <taxon>Pseudomonadati</taxon>
        <taxon>Pseudomonadota</taxon>
        <taxon>Alphaproteobacteria</taxon>
        <taxon>Hyphomicrobiales</taxon>
        <taxon>Phreatobacteraceae</taxon>
        <taxon>Phreatobacter</taxon>
    </lineage>
</organism>
<dbReference type="RefSeq" id="WP_108174230.1">
    <property type="nucleotide sequence ID" value="NZ_JAIESU010000014.1"/>
</dbReference>
<keyword evidence="1" id="KW-1133">Transmembrane helix</keyword>
<keyword evidence="1" id="KW-0812">Transmembrane</keyword>
<keyword evidence="3" id="KW-1185">Reference proteome</keyword>
<evidence type="ECO:0000313" key="2">
    <source>
        <dbReference type="EMBL" id="PTM61786.1"/>
    </source>
</evidence>
<gene>
    <name evidence="2" type="ORF">C8P69_101457</name>
</gene>
<evidence type="ECO:0008006" key="4">
    <source>
        <dbReference type="Google" id="ProtNLM"/>
    </source>
</evidence>
<feature type="transmembrane region" description="Helical" evidence="1">
    <location>
        <begin position="20"/>
        <end position="44"/>
    </location>
</feature>
<feature type="transmembrane region" description="Helical" evidence="1">
    <location>
        <begin position="129"/>
        <end position="149"/>
    </location>
</feature>
<dbReference type="EMBL" id="PZZL01000001">
    <property type="protein sequence ID" value="PTM61786.1"/>
    <property type="molecule type" value="Genomic_DNA"/>
</dbReference>
<dbReference type="AlphaFoldDB" id="A0A2T4ZII1"/>
<name>A0A2T4ZII1_9HYPH</name>
<keyword evidence="1" id="KW-0472">Membrane</keyword>
<sequence length="156" mass="16958">MSAPAPAPADELSPGRTRTLVGLFVALLGLVILVPNALPVWVYWQASREEAVVARWTGSNVVSSSRDTVGVPTFVFERRIGPIVQECRVPLVQYRHAPNGKPVHETLRIVPGTRCEDMVVLDDPPRERVPLILLGLAIAGIGIWLTLLARKKGQAA</sequence>
<accession>A0A2T4ZII1</accession>
<dbReference type="Proteomes" id="UP000241808">
    <property type="component" value="Unassembled WGS sequence"/>
</dbReference>
<comment type="caution">
    <text evidence="2">The sequence shown here is derived from an EMBL/GenBank/DDBJ whole genome shotgun (WGS) entry which is preliminary data.</text>
</comment>
<protein>
    <recommendedName>
        <fullName evidence="4">DUF3592 domain-containing protein</fullName>
    </recommendedName>
</protein>
<reference evidence="2 3" key="1">
    <citation type="submission" date="2018-04" db="EMBL/GenBank/DDBJ databases">
        <title>Genomic Encyclopedia of Archaeal and Bacterial Type Strains, Phase II (KMG-II): from individual species to whole genera.</title>
        <authorList>
            <person name="Goeker M."/>
        </authorList>
    </citation>
    <scope>NUCLEOTIDE SEQUENCE [LARGE SCALE GENOMIC DNA]</scope>
    <source>
        <strain evidence="2 3">DSM 25521</strain>
    </source>
</reference>